<keyword evidence="2" id="KW-1185">Reference proteome</keyword>
<sequence length="156" mass="17801">MKRLIINIVLGLCFGFIFTSCGGRNINSVVPKSTSFEFSHGSEPRLIKGQVKDTLITTIYVPGKIVSLDVEMPYKNDYLQINLAEKTKSHFEEQVHSSLLRNRTYMNVKGNDEAVVYLNPDVLNEWEEGRHSVTFAVLDEKNTFKQIDLYVNIISK</sequence>
<dbReference type="RefSeq" id="WP_168882050.1">
    <property type="nucleotide sequence ID" value="NZ_JABAIL010000002.1"/>
</dbReference>
<evidence type="ECO:0000313" key="1">
    <source>
        <dbReference type="EMBL" id="NLR91359.1"/>
    </source>
</evidence>
<dbReference type="Proteomes" id="UP000585050">
    <property type="component" value="Unassembled WGS sequence"/>
</dbReference>
<dbReference type="AlphaFoldDB" id="A0A7X8SJF2"/>
<dbReference type="EMBL" id="JABAIL010000002">
    <property type="protein sequence ID" value="NLR91359.1"/>
    <property type="molecule type" value="Genomic_DNA"/>
</dbReference>
<protein>
    <recommendedName>
        <fullName evidence="3">DUF4625 domain-containing protein</fullName>
    </recommendedName>
</protein>
<name>A0A7X8SJF2_9BACT</name>
<dbReference type="PROSITE" id="PS51257">
    <property type="entry name" value="PROKAR_LIPOPROTEIN"/>
    <property type="match status" value="1"/>
</dbReference>
<comment type="caution">
    <text evidence="1">The sequence shown here is derived from an EMBL/GenBank/DDBJ whole genome shotgun (WGS) entry which is preliminary data.</text>
</comment>
<gene>
    <name evidence="1" type="ORF">HGP29_09085</name>
</gene>
<evidence type="ECO:0000313" key="2">
    <source>
        <dbReference type="Proteomes" id="UP000585050"/>
    </source>
</evidence>
<organism evidence="1 2">
    <name type="scientific">Flammeovirga agarivorans</name>
    <dbReference type="NCBI Taxonomy" id="2726742"/>
    <lineage>
        <taxon>Bacteria</taxon>
        <taxon>Pseudomonadati</taxon>
        <taxon>Bacteroidota</taxon>
        <taxon>Cytophagia</taxon>
        <taxon>Cytophagales</taxon>
        <taxon>Flammeovirgaceae</taxon>
        <taxon>Flammeovirga</taxon>
    </lineage>
</organism>
<reference evidence="1 2" key="1">
    <citation type="submission" date="2020-04" db="EMBL/GenBank/DDBJ databases">
        <title>Flammeovirga sp. SR4, a novel species isolated from seawater.</title>
        <authorList>
            <person name="Wang X."/>
        </authorList>
    </citation>
    <scope>NUCLEOTIDE SEQUENCE [LARGE SCALE GENOMIC DNA]</scope>
    <source>
        <strain evidence="1 2">SR4</strain>
    </source>
</reference>
<proteinExistence type="predicted"/>
<accession>A0A7X8SJF2</accession>
<evidence type="ECO:0008006" key="3">
    <source>
        <dbReference type="Google" id="ProtNLM"/>
    </source>
</evidence>